<dbReference type="AlphaFoldDB" id="A0A0C3ELG2"/>
<accession>A0A0C3ELG2</accession>
<sequence>MNALCLCQHWPDHGMARLQSTARAVFHNARFTSFPSGNSSTVMGAQFRPQGAGKLPESGPLPAV</sequence>
<evidence type="ECO:0000256" key="1">
    <source>
        <dbReference type="SAM" id="MobiDB-lite"/>
    </source>
</evidence>
<protein>
    <submittedName>
        <fullName evidence="2">Uncharacterized protein</fullName>
    </submittedName>
</protein>
<keyword evidence="3" id="KW-1185">Reference proteome</keyword>
<proteinExistence type="predicted"/>
<reference evidence="2 3" key="1">
    <citation type="submission" date="2014-04" db="EMBL/GenBank/DDBJ databases">
        <authorList>
            <consortium name="DOE Joint Genome Institute"/>
            <person name="Kuo A."/>
            <person name="Kohler A."/>
            <person name="Nagy L.G."/>
            <person name="Floudas D."/>
            <person name="Copeland A."/>
            <person name="Barry K.W."/>
            <person name="Cichocki N."/>
            <person name="Veneault-Fourrey C."/>
            <person name="LaButti K."/>
            <person name="Lindquist E.A."/>
            <person name="Lipzen A."/>
            <person name="Lundell T."/>
            <person name="Morin E."/>
            <person name="Murat C."/>
            <person name="Sun H."/>
            <person name="Tunlid A."/>
            <person name="Henrissat B."/>
            <person name="Grigoriev I.V."/>
            <person name="Hibbett D.S."/>
            <person name="Martin F."/>
            <person name="Nordberg H.P."/>
            <person name="Cantor M.N."/>
            <person name="Hua S.X."/>
        </authorList>
    </citation>
    <scope>NUCLEOTIDE SEQUENCE [LARGE SCALE GENOMIC DNA]</scope>
    <source>
        <strain evidence="2 3">Foug A</strain>
    </source>
</reference>
<dbReference type="EMBL" id="KN822008">
    <property type="protein sequence ID" value="KIM68731.1"/>
    <property type="molecule type" value="Genomic_DNA"/>
</dbReference>
<evidence type="ECO:0000313" key="2">
    <source>
        <dbReference type="EMBL" id="KIM68731.1"/>
    </source>
</evidence>
<dbReference type="InParanoid" id="A0A0C3ELG2"/>
<dbReference type="HOGENOM" id="CLU_2868933_0_0_1"/>
<evidence type="ECO:0000313" key="3">
    <source>
        <dbReference type="Proteomes" id="UP000053989"/>
    </source>
</evidence>
<gene>
    <name evidence="2" type="ORF">SCLCIDRAFT_1208930</name>
</gene>
<name>A0A0C3ELG2_9AGAM</name>
<feature type="region of interest" description="Disordered" evidence="1">
    <location>
        <begin position="40"/>
        <end position="64"/>
    </location>
</feature>
<reference evidence="3" key="2">
    <citation type="submission" date="2015-01" db="EMBL/GenBank/DDBJ databases">
        <title>Evolutionary Origins and Diversification of the Mycorrhizal Mutualists.</title>
        <authorList>
            <consortium name="DOE Joint Genome Institute"/>
            <consortium name="Mycorrhizal Genomics Consortium"/>
            <person name="Kohler A."/>
            <person name="Kuo A."/>
            <person name="Nagy L.G."/>
            <person name="Floudas D."/>
            <person name="Copeland A."/>
            <person name="Barry K.W."/>
            <person name="Cichocki N."/>
            <person name="Veneault-Fourrey C."/>
            <person name="LaButti K."/>
            <person name="Lindquist E.A."/>
            <person name="Lipzen A."/>
            <person name="Lundell T."/>
            <person name="Morin E."/>
            <person name="Murat C."/>
            <person name="Riley R."/>
            <person name="Ohm R."/>
            <person name="Sun H."/>
            <person name="Tunlid A."/>
            <person name="Henrissat B."/>
            <person name="Grigoriev I.V."/>
            <person name="Hibbett D.S."/>
            <person name="Martin F."/>
        </authorList>
    </citation>
    <scope>NUCLEOTIDE SEQUENCE [LARGE SCALE GENOMIC DNA]</scope>
    <source>
        <strain evidence="3">Foug A</strain>
    </source>
</reference>
<dbReference type="Proteomes" id="UP000053989">
    <property type="component" value="Unassembled WGS sequence"/>
</dbReference>
<organism evidence="2 3">
    <name type="scientific">Scleroderma citrinum Foug A</name>
    <dbReference type="NCBI Taxonomy" id="1036808"/>
    <lineage>
        <taxon>Eukaryota</taxon>
        <taxon>Fungi</taxon>
        <taxon>Dikarya</taxon>
        <taxon>Basidiomycota</taxon>
        <taxon>Agaricomycotina</taxon>
        <taxon>Agaricomycetes</taxon>
        <taxon>Agaricomycetidae</taxon>
        <taxon>Boletales</taxon>
        <taxon>Sclerodermatineae</taxon>
        <taxon>Sclerodermataceae</taxon>
        <taxon>Scleroderma</taxon>
    </lineage>
</organism>